<dbReference type="EC" id="5.1.3.2" evidence="5 10"/>
<proteinExistence type="inferred from homology"/>
<organism evidence="12 13">
    <name type="scientific">Anabaena cylindrica (strain ATCC 27899 / PCC 7122)</name>
    <dbReference type="NCBI Taxonomy" id="272123"/>
    <lineage>
        <taxon>Bacteria</taxon>
        <taxon>Bacillati</taxon>
        <taxon>Cyanobacteriota</taxon>
        <taxon>Cyanophyceae</taxon>
        <taxon>Nostocales</taxon>
        <taxon>Nostocaceae</taxon>
        <taxon>Anabaena</taxon>
    </lineage>
</organism>
<evidence type="ECO:0000256" key="10">
    <source>
        <dbReference type="RuleBase" id="RU366046"/>
    </source>
</evidence>
<evidence type="ECO:0000256" key="1">
    <source>
        <dbReference type="ARBA" id="ARBA00000083"/>
    </source>
</evidence>
<accession>K9ZSN0</accession>
<gene>
    <name evidence="12" type="ordered locus">Anacy_6114</name>
</gene>
<keyword evidence="13" id="KW-1185">Reference proteome</keyword>
<dbReference type="InterPro" id="IPR001509">
    <property type="entry name" value="Epimerase_deHydtase"/>
</dbReference>
<keyword evidence="8 10" id="KW-0413">Isomerase</keyword>
<evidence type="ECO:0000256" key="8">
    <source>
        <dbReference type="ARBA" id="ARBA00023235"/>
    </source>
</evidence>
<evidence type="ECO:0000256" key="7">
    <source>
        <dbReference type="ARBA" id="ARBA00023027"/>
    </source>
</evidence>
<dbReference type="UniPathway" id="UPA00214"/>
<protein>
    <recommendedName>
        <fullName evidence="6 10">UDP-glucose 4-epimerase</fullName>
        <ecNumber evidence="5 10">5.1.3.2</ecNumber>
    </recommendedName>
</protein>
<dbReference type="EMBL" id="CP003663">
    <property type="protein sequence ID" value="AFZ61385.1"/>
    <property type="molecule type" value="Genomic_DNA"/>
</dbReference>
<dbReference type="PANTHER" id="PTHR43725:SF53">
    <property type="entry name" value="UDP-ARABINOSE 4-EPIMERASE 1"/>
    <property type="match status" value="1"/>
</dbReference>
<evidence type="ECO:0000256" key="5">
    <source>
        <dbReference type="ARBA" id="ARBA00013189"/>
    </source>
</evidence>
<comment type="similarity">
    <text evidence="4 10">Belongs to the NAD(P)-dependent epimerase/dehydratase family.</text>
</comment>
<dbReference type="PATRIC" id="fig|272123.3.peg.6645"/>
<dbReference type="CDD" id="cd05247">
    <property type="entry name" value="UDP_G4E_1_SDR_e"/>
    <property type="match status" value="1"/>
</dbReference>
<comment type="pathway">
    <text evidence="3 10">Carbohydrate metabolism; galactose metabolism.</text>
</comment>
<keyword evidence="12" id="KW-0614">Plasmid</keyword>
<geneLocation type="plasmid" evidence="12 13">
    <name>pANACY.04</name>
</geneLocation>
<dbReference type="Pfam" id="PF01370">
    <property type="entry name" value="Epimerase"/>
    <property type="match status" value="1"/>
</dbReference>
<sequence>MSSNQGIIFVTGGAGYIGSHAVLALQKAGYQVIVLDNLTSGHKDIVENVLKTELIIGSIGDRNLLDQIFSTYPIIAVMHFAAYINVEESVSFPHKYYRNNVTDTLTLLEAIKSANINKFVFSSTSAVYDEYQTKPILETAPLNPISPYAKSKLMIEQMLADFDVAYGLKSVCFRYFNAAGAEPNALIGEDRKIESHLIPLLLLTALGEQNYFSVFGTDYTTPDGTCIRDFIHVMDLANAHVLGLKYLIEGGKSDIFNLGNGKGFSVKEVVEMTQKVTGKTFDIRYQERRSGDPPILVGNSEKAQRILGWSPQYPDLEQIITHAWQWKQKSKTY</sequence>
<feature type="domain" description="NAD-dependent epimerase/dehydratase" evidence="11">
    <location>
        <begin position="8"/>
        <end position="259"/>
    </location>
</feature>
<comment type="subunit">
    <text evidence="10">Homodimer.</text>
</comment>
<dbReference type="InterPro" id="IPR005886">
    <property type="entry name" value="UDP_G4E"/>
</dbReference>
<evidence type="ECO:0000313" key="13">
    <source>
        <dbReference type="Proteomes" id="UP000010474"/>
    </source>
</evidence>
<evidence type="ECO:0000256" key="9">
    <source>
        <dbReference type="ARBA" id="ARBA00023277"/>
    </source>
</evidence>
<keyword evidence="9 10" id="KW-0119">Carbohydrate metabolism</keyword>
<comment type="cofactor">
    <cofactor evidence="2 10">
        <name>NAD(+)</name>
        <dbReference type="ChEBI" id="CHEBI:57540"/>
    </cofactor>
</comment>
<dbReference type="GO" id="GO:0003978">
    <property type="term" value="F:UDP-glucose 4-epimerase activity"/>
    <property type="evidence" value="ECO:0007669"/>
    <property type="project" value="UniProtKB-UniRule"/>
</dbReference>
<dbReference type="OrthoDB" id="9801785at2"/>
<evidence type="ECO:0000259" key="11">
    <source>
        <dbReference type="Pfam" id="PF01370"/>
    </source>
</evidence>
<comment type="catalytic activity">
    <reaction evidence="1 10">
        <text>UDP-alpha-D-glucose = UDP-alpha-D-galactose</text>
        <dbReference type="Rhea" id="RHEA:22168"/>
        <dbReference type="ChEBI" id="CHEBI:58885"/>
        <dbReference type="ChEBI" id="CHEBI:66914"/>
        <dbReference type="EC" id="5.1.3.2"/>
    </reaction>
</comment>
<evidence type="ECO:0000256" key="6">
    <source>
        <dbReference type="ARBA" id="ARBA00018569"/>
    </source>
</evidence>
<reference evidence="13" key="1">
    <citation type="journal article" date="2013" name="Proc. Natl. Acad. Sci. U.S.A.">
        <title>Improving the coverage of the cyanobacterial phylum using diversity-driven genome sequencing.</title>
        <authorList>
            <person name="Shih P.M."/>
            <person name="Wu D."/>
            <person name="Latifi A."/>
            <person name="Axen S.D."/>
            <person name="Fewer D.P."/>
            <person name="Talla E."/>
            <person name="Calteau A."/>
            <person name="Cai F."/>
            <person name="Tandeau de Marsac N."/>
            <person name="Rippka R."/>
            <person name="Herdman M."/>
            <person name="Sivonen K."/>
            <person name="Coursin T."/>
            <person name="Laurent T."/>
            <person name="Goodwin L."/>
            <person name="Nolan M."/>
            <person name="Davenport K.W."/>
            <person name="Han C.S."/>
            <person name="Rubin E.M."/>
            <person name="Eisen J.A."/>
            <person name="Woyke T."/>
            <person name="Gugger M."/>
            <person name="Kerfeld C.A."/>
        </authorList>
    </citation>
    <scope>NUCLEOTIDE SEQUENCE [LARGE SCALE GENOMIC DNA]</scope>
    <source>
        <strain evidence="13">ATCC 27899 / PCC 7122</strain>
    </source>
</reference>
<evidence type="ECO:0000313" key="12">
    <source>
        <dbReference type="EMBL" id="AFZ61385.1"/>
    </source>
</evidence>
<dbReference type="Proteomes" id="UP000010474">
    <property type="component" value="Plasmid pANACY.04"/>
</dbReference>
<dbReference type="RefSeq" id="WP_015217846.1">
    <property type="nucleotide sequence ID" value="NC_019774.1"/>
</dbReference>
<evidence type="ECO:0000256" key="3">
    <source>
        <dbReference type="ARBA" id="ARBA00004947"/>
    </source>
</evidence>
<dbReference type="KEGG" id="acy:Anacy_6114"/>
<dbReference type="HOGENOM" id="CLU_007383_1_10_3"/>
<keyword evidence="7 10" id="KW-0520">NAD</keyword>
<dbReference type="PANTHER" id="PTHR43725">
    <property type="entry name" value="UDP-GLUCOSE 4-EPIMERASE"/>
    <property type="match status" value="1"/>
</dbReference>
<evidence type="ECO:0000256" key="2">
    <source>
        <dbReference type="ARBA" id="ARBA00001911"/>
    </source>
</evidence>
<dbReference type="Gene3D" id="3.40.50.720">
    <property type="entry name" value="NAD(P)-binding Rossmann-like Domain"/>
    <property type="match status" value="1"/>
</dbReference>
<dbReference type="Gene3D" id="3.90.25.10">
    <property type="entry name" value="UDP-galactose 4-epimerase, domain 1"/>
    <property type="match status" value="1"/>
</dbReference>
<dbReference type="SUPFAM" id="SSF51735">
    <property type="entry name" value="NAD(P)-binding Rossmann-fold domains"/>
    <property type="match status" value="1"/>
</dbReference>
<name>K9ZSN0_ANACC</name>
<dbReference type="NCBIfam" id="TIGR01179">
    <property type="entry name" value="galE"/>
    <property type="match status" value="1"/>
</dbReference>
<dbReference type="AlphaFoldDB" id="K9ZSN0"/>
<dbReference type="InterPro" id="IPR036291">
    <property type="entry name" value="NAD(P)-bd_dom_sf"/>
</dbReference>
<dbReference type="GO" id="GO:0033499">
    <property type="term" value="P:galactose catabolic process via UDP-galactose, Leloir pathway"/>
    <property type="evidence" value="ECO:0007669"/>
    <property type="project" value="TreeGrafter"/>
</dbReference>
<evidence type="ECO:0000256" key="4">
    <source>
        <dbReference type="ARBA" id="ARBA00007637"/>
    </source>
</evidence>